<sequence length="161" mass="18276">MCHDPSMAERFYVALPDKERNYEIRKLRMKALKMAAAKPYQEDEISIDEEDASLDETPDTSSDSEEPVYDDRPESDSSPSSEEFRSWKKNETPAQQMAETLMEENLGCVPETAIQYTVNSVLETSAKQMLETSAEESPRCLHEPIIQHPLESVSETPAEND</sequence>
<name>A0AA88IX74_CHASR</name>
<feature type="region of interest" description="Disordered" evidence="1">
    <location>
        <begin position="38"/>
        <end position="100"/>
    </location>
</feature>
<protein>
    <submittedName>
        <fullName evidence="2">Uncharacterized protein</fullName>
    </submittedName>
</protein>
<organism evidence="2 3">
    <name type="scientific">Channa striata</name>
    <name type="common">Snakehead murrel</name>
    <name type="synonym">Ophicephalus striatus</name>
    <dbReference type="NCBI Taxonomy" id="64152"/>
    <lineage>
        <taxon>Eukaryota</taxon>
        <taxon>Metazoa</taxon>
        <taxon>Chordata</taxon>
        <taxon>Craniata</taxon>
        <taxon>Vertebrata</taxon>
        <taxon>Euteleostomi</taxon>
        <taxon>Actinopterygii</taxon>
        <taxon>Neopterygii</taxon>
        <taxon>Teleostei</taxon>
        <taxon>Neoteleostei</taxon>
        <taxon>Acanthomorphata</taxon>
        <taxon>Anabantaria</taxon>
        <taxon>Anabantiformes</taxon>
        <taxon>Channoidei</taxon>
        <taxon>Channidae</taxon>
        <taxon>Channa</taxon>
    </lineage>
</organism>
<evidence type="ECO:0000256" key="1">
    <source>
        <dbReference type="SAM" id="MobiDB-lite"/>
    </source>
</evidence>
<evidence type="ECO:0000313" key="3">
    <source>
        <dbReference type="Proteomes" id="UP001187415"/>
    </source>
</evidence>
<comment type="caution">
    <text evidence="2">The sequence shown here is derived from an EMBL/GenBank/DDBJ whole genome shotgun (WGS) entry which is preliminary data.</text>
</comment>
<keyword evidence="3" id="KW-1185">Reference proteome</keyword>
<feature type="region of interest" description="Disordered" evidence="1">
    <location>
        <begin position="129"/>
        <end position="161"/>
    </location>
</feature>
<feature type="compositionally biased region" description="Acidic residues" evidence="1">
    <location>
        <begin position="42"/>
        <end position="68"/>
    </location>
</feature>
<dbReference type="Proteomes" id="UP001187415">
    <property type="component" value="Unassembled WGS sequence"/>
</dbReference>
<accession>A0AA88IX74</accession>
<proteinExistence type="predicted"/>
<dbReference type="EMBL" id="JAUPFM010000070">
    <property type="protein sequence ID" value="KAK2814270.1"/>
    <property type="molecule type" value="Genomic_DNA"/>
</dbReference>
<reference evidence="2" key="1">
    <citation type="submission" date="2023-07" db="EMBL/GenBank/DDBJ databases">
        <title>Chromosome-level Genome Assembly of Striped Snakehead (Channa striata).</title>
        <authorList>
            <person name="Liu H."/>
        </authorList>
    </citation>
    <scope>NUCLEOTIDE SEQUENCE</scope>
    <source>
        <strain evidence="2">Gz</strain>
        <tissue evidence="2">Muscle</tissue>
    </source>
</reference>
<feature type="compositionally biased region" description="Basic and acidic residues" evidence="1">
    <location>
        <begin position="82"/>
        <end position="91"/>
    </location>
</feature>
<dbReference type="AlphaFoldDB" id="A0AA88IX74"/>
<evidence type="ECO:0000313" key="2">
    <source>
        <dbReference type="EMBL" id="KAK2814270.1"/>
    </source>
</evidence>
<gene>
    <name evidence="2" type="ORF">Q5P01_000655</name>
</gene>